<dbReference type="EMBL" id="JAJFAZ020000007">
    <property type="protein sequence ID" value="KAI5320047.1"/>
    <property type="molecule type" value="Genomic_DNA"/>
</dbReference>
<dbReference type="InterPro" id="IPR001344">
    <property type="entry name" value="Chloro_AB-bd_pln"/>
</dbReference>
<keyword evidence="7 17" id="KW-0934">Plastid</keyword>
<evidence type="ECO:0000313" key="19">
    <source>
        <dbReference type="Proteomes" id="UP001054821"/>
    </source>
</evidence>
<keyword evidence="4 17" id="KW-0150">Chloroplast</keyword>
<evidence type="ECO:0000256" key="8">
    <source>
        <dbReference type="ARBA" id="ARBA00022692"/>
    </source>
</evidence>
<evidence type="ECO:0000256" key="4">
    <source>
        <dbReference type="ARBA" id="ARBA00022528"/>
    </source>
</evidence>
<gene>
    <name evidence="18" type="ORF">L3X38_039755</name>
</gene>
<evidence type="ECO:0000256" key="2">
    <source>
        <dbReference type="ARBA" id="ARBA00007259"/>
    </source>
</evidence>
<keyword evidence="11" id="KW-0460">Magnesium</keyword>
<dbReference type="SUPFAM" id="SSF103511">
    <property type="entry name" value="Chlorophyll a-b binding protein"/>
    <property type="match status" value="1"/>
</dbReference>
<dbReference type="GO" id="GO:0009765">
    <property type="term" value="P:photosynthesis, light harvesting"/>
    <property type="evidence" value="ECO:0007669"/>
    <property type="project" value="InterPro"/>
</dbReference>
<evidence type="ECO:0000256" key="10">
    <source>
        <dbReference type="ARBA" id="ARBA00022836"/>
    </source>
</evidence>
<keyword evidence="5 17" id="KW-0602">Photosynthesis</keyword>
<keyword evidence="15 17" id="KW-0472">Membrane</keyword>
<keyword evidence="10 17" id="KW-0603">Photosystem I</keyword>
<dbReference type="GO" id="GO:0046872">
    <property type="term" value="F:metal ion binding"/>
    <property type="evidence" value="ECO:0007669"/>
    <property type="project" value="UniProtKB-KW"/>
</dbReference>
<keyword evidence="19" id="KW-1185">Reference proteome</keyword>
<dbReference type="GO" id="GO:0009535">
    <property type="term" value="C:chloroplast thylakoid membrane"/>
    <property type="evidence" value="ECO:0007669"/>
    <property type="project" value="UniProtKB-SubCell"/>
</dbReference>
<reference evidence="18 19" key="1">
    <citation type="journal article" date="2022" name="G3 (Bethesda)">
        <title>Whole-genome sequence and methylome profiling of the almond [Prunus dulcis (Mill.) D.A. Webb] cultivar 'Nonpareil'.</title>
        <authorList>
            <person name="D'Amico-Willman K.M."/>
            <person name="Ouma W.Z."/>
            <person name="Meulia T."/>
            <person name="Sideli G.M."/>
            <person name="Gradziel T.M."/>
            <person name="Fresnedo-Ramirez J."/>
        </authorList>
    </citation>
    <scope>NUCLEOTIDE SEQUENCE [LARGE SCALE GENOMIC DNA]</scope>
    <source>
        <strain evidence="18">Clone GOH B32 T37-40</strain>
    </source>
</reference>
<evidence type="ECO:0000256" key="3">
    <source>
        <dbReference type="ARBA" id="ARBA00022494"/>
    </source>
</evidence>
<dbReference type="AlphaFoldDB" id="A0AAD4YRS9"/>
<evidence type="ECO:0000256" key="13">
    <source>
        <dbReference type="ARBA" id="ARBA00022991"/>
    </source>
</evidence>
<dbReference type="Proteomes" id="UP001054821">
    <property type="component" value="Chromosome 7"/>
</dbReference>
<feature type="binding site" evidence="16">
    <location>
        <position position="24"/>
    </location>
    <ligand>
        <name>chlorophyll a</name>
        <dbReference type="ChEBI" id="CHEBI:58416"/>
        <label>1</label>
    </ligand>
</feature>
<keyword evidence="9" id="KW-0479">Metal-binding</keyword>
<evidence type="ECO:0000256" key="17">
    <source>
        <dbReference type="RuleBase" id="RU363080"/>
    </source>
</evidence>
<evidence type="ECO:0000256" key="15">
    <source>
        <dbReference type="ARBA" id="ARBA00023136"/>
    </source>
</evidence>
<keyword evidence="14 17" id="KW-0793">Thylakoid</keyword>
<evidence type="ECO:0000313" key="18">
    <source>
        <dbReference type="EMBL" id="KAI5320047.1"/>
    </source>
</evidence>
<accession>A0AAD4YRS9</accession>
<keyword evidence="13 17" id="KW-0157">Chromophore</keyword>
<feature type="transmembrane region" description="Helical" evidence="17">
    <location>
        <begin position="25"/>
        <end position="42"/>
    </location>
</feature>
<keyword evidence="8 17" id="KW-0812">Transmembrane</keyword>
<keyword evidence="12 17" id="KW-1133">Transmembrane helix</keyword>
<keyword evidence="17" id="KW-0604">Photosystem II</keyword>
<evidence type="ECO:0000256" key="9">
    <source>
        <dbReference type="ARBA" id="ARBA00022723"/>
    </source>
</evidence>
<protein>
    <recommendedName>
        <fullName evidence="17">Chlorophyll a-b binding protein, chloroplastic</fullName>
    </recommendedName>
</protein>
<evidence type="ECO:0000256" key="1">
    <source>
        <dbReference type="ARBA" id="ARBA00004334"/>
    </source>
</evidence>
<feature type="binding site" evidence="16">
    <location>
        <position position="36"/>
    </location>
    <ligand>
        <name>chlorophyll a</name>
        <dbReference type="ChEBI" id="CHEBI:58416"/>
        <label>1</label>
    </ligand>
</feature>
<comment type="subcellular location">
    <subcellularLocation>
        <location evidence="1 17">Plastid</location>
        <location evidence="1 17">Chloroplast thylakoid membrane</location>
    </subcellularLocation>
</comment>
<dbReference type="Pfam" id="PF00504">
    <property type="entry name" value="Chloroa_b-bind"/>
    <property type="match status" value="1"/>
</dbReference>
<comment type="similarity">
    <text evidence="2 17">Belongs to the light-harvesting chlorophyll a/b-binding (LHC) protein family.</text>
</comment>
<keyword evidence="6" id="KW-0597">Phosphoprotein</keyword>
<dbReference type="GO" id="GO:0009523">
    <property type="term" value="C:photosystem II"/>
    <property type="evidence" value="ECO:0007669"/>
    <property type="project" value="UniProtKB-KW"/>
</dbReference>
<evidence type="ECO:0000256" key="6">
    <source>
        <dbReference type="ARBA" id="ARBA00022553"/>
    </source>
</evidence>
<keyword evidence="3 16" id="KW-0148">Chlorophyll</keyword>
<dbReference type="PANTHER" id="PTHR21649">
    <property type="entry name" value="CHLOROPHYLL A/B BINDING PROTEIN"/>
    <property type="match status" value="1"/>
</dbReference>
<dbReference type="InterPro" id="IPR022796">
    <property type="entry name" value="Chloroa_b-bind"/>
</dbReference>
<name>A0AAD4YRS9_PRUDU</name>
<feature type="binding site" evidence="16">
    <location>
        <position position="22"/>
    </location>
    <ligand>
        <name>chlorophyll a</name>
        <dbReference type="ChEBI" id="CHEBI:58416"/>
        <label>1</label>
    </ligand>
</feature>
<comment type="caution">
    <text evidence="18">The sequence shown here is derived from an EMBL/GenBank/DDBJ whole genome shotgun (WGS) entry which is preliminary data.</text>
</comment>
<evidence type="ECO:0000256" key="5">
    <source>
        <dbReference type="ARBA" id="ARBA00022531"/>
    </source>
</evidence>
<comment type="function">
    <text evidence="17">The light-harvesting complex (LHC) functions as a light receptor, it captures and delivers excitation energy to photosystems with which it is closely associated.</text>
</comment>
<sequence>MMWGRGPPAEPVMVLITRDIKNGRLAMLAFVGFLFQAIYYTGKDPIENLMAHIADPGHCNSIDAVGLKTRGMLCNSNTKQLAYISNLCIMG</sequence>
<evidence type="ECO:0000256" key="11">
    <source>
        <dbReference type="ARBA" id="ARBA00022842"/>
    </source>
</evidence>
<evidence type="ECO:0000256" key="14">
    <source>
        <dbReference type="ARBA" id="ARBA00023078"/>
    </source>
</evidence>
<evidence type="ECO:0000256" key="7">
    <source>
        <dbReference type="ARBA" id="ARBA00022640"/>
    </source>
</evidence>
<organism evidence="18 19">
    <name type="scientific">Prunus dulcis</name>
    <name type="common">Almond</name>
    <name type="synonym">Amygdalus dulcis</name>
    <dbReference type="NCBI Taxonomy" id="3755"/>
    <lineage>
        <taxon>Eukaryota</taxon>
        <taxon>Viridiplantae</taxon>
        <taxon>Streptophyta</taxon>
        <taxon>Embryophyta</taxon>
        <taxon>Tracheophyta</taxon>
        <taxon>Spermatophyta</taxon>
        <taxon>Magnoliopsida</taxon>
        <taxon>eudicotyledons</taxon>
        <taxon>Gunneridae</taxon>
        <taxon>Pentapetalae</taxon>
        <taxon>rosids</taxon>
        <taxon>fabids</taxon>
        <taxon>Rosales</taxon>
        <taxon>Rosaceae</taxon>
        <taxon>Amygdaloideae</taxon>
        <taxon>Amygdaleae</taxon>
        <taxon>Prunus</taxon>
    </lineage>
</organism>
<dbReference type="Gene3D" id="1.10.3460.10">
    <property type="entry name" value="Chlorophyll a/b binding protein domain"/>
    <property type="match status" value="1"/>
</dbReference>
<evidence type="ECO:0000256" key="12">
    <source>
        <dbReference type="ARBA" id="ARBA00022989"/>
    </source>
</evidence>
<evidence type="ECO:0000256" key="16">
    <source>
        <dbReference type="PIRSR" id="PIRSR601344-1"/>
    </source>
</evidence>
<dbReference type="GO" id="GO:0016168">
    <property type="term" value="F:chlorophyll binding"/>
    <property type="evidence" value="ECO:0007669"/>
    <property type="project" value="UniProtKB-KW"/>
</dbReference>
<proteinExistence type="inferred from homology"/>
<feature type="binding site" evidence="16">
    <location>
        <position position="52"/>
    </location>
    <ligand>
        <name>chlorophyll a</name>
        <dbReference type="ChEBI" id="CHEBI:58416"/>
        <label>1</label>
    </ligand>
</feature>
<dbReference type="GO" id="GO:0009522">
    <property type="term" value="C:photosystem I"/>
    <property type="evidence" value="ECO:0007669"/>
    <property type="project" value="UniProtKB-KW"/>
</dbReference>